<evidence type="ECO:0000313" key="1">
    <source>
        <dbReference type="EMBL" id="KAI5338321.1"/>
    </source>
</evidence>
<dbReference type="AlphaFoldDB" id="A0AAD4W853"/>
<gene>
    <name evidence="1" type="ORF">L3X38_017592</name>
</gene>
<accession>A0AAD4W853</accession>
<sequence>MAQSKQKENPAENAKCKLLNWIGTSEVGIREIASTDPSSLVHHVPLGHECWKVWVNDELRLHGLSSTSNCVSVASLRFFSKGQRMLMNIVYC</sequence>
<dbReference type="Proteomes" id="UP001054821">
    <property type="component" value="Chromosome 3"/>
</dbReference>
<organism evidence="1 2">
    <name type="scientific">Prunus dulcis</name>
    <name type="common">Almond</name>
    <name type="synonym">Amygdalus dulcis</name>
    <dbReference type="NCBI Taxonomy" id="3755"/>
    <lineage>
        <taxon>Eukaryota</taxon>
        <taxon>Viridiplantae</taxon>
        <taxon>Streptophyta</taxon>
        <taxon>Embryophyta</taxon>
        <taxon>Tracheophyta</taxon>
        <taxon>Spermatophyta</taxon>
        <taxon>Magnoliopsida</taxon>
        <taxon>eudicotyledons</taxon>
        <taxon>Gunneridae</taxon>
        <taxon>Pentapetalae</taxon>
        <taxon>rosids</taxon>
        <taxon>fabids</taxon>
        <taxon>Rosales</taxon>
        <taxon>Rosaceae</taxon>
        <taxon>Amygdaloideae</taxon>
        <taxon>Amygdaleae</taxon>
        <taxon>Prunus</taxon>
    </lineage>
</organism>
<reference evidence="1 2" key="1">
    <citation type="journal article" date="2022" name="G3 (Bethesda)">
        <title>Whole-genome sequence and methylome profiling of the almond [Prunus dulcis (Mill.) D.A. Webb] cultivar 'Nonpareil'.</title>
        <authorList>
            <person name="D'Amico-Willman K.M."/>
            <person name="Ouma W.Z."/>
            <person name="Meulia T."/>
            <person name="Sideli G.M."/>
            <person name="Gradziel T.M."/>
            <person name="Fresnedo-Ramirez J."/>
        </authorList>
    </citation>
    <scope>NUCLEOTIDE SEQUENCE [LARGE SCALE GENOMIC DNA]</scope>
    <source>
        <strain evidence="1">Clone GOH B32 T37-40</strain>
    </source>
</reference>
<comment type="caution">
    <text evidence="1">The sequence shown here is derived from an EMBL/GenBank/DDBJ whole genome shotgun (WGS) entry which is preliminary data.</text>
</comment>
<evidence type="ECO:0000313" key="2">
    <source>
        <dbReference type="Proteomes" id="UP001054821"/>
    </source>
</evidence>
<protein>
    <submittedName>
        <fullName evidence="1">Uncharacterized protein</fullName>
    </submittedName>
</protein>
<keyword evidence="2" id="KW-1185">Reference proteome</keyword>
<name>A0AAD4W853_PRUDU</name>
<proteinExistence type="predicted"/>
<dbReference type="EMBL" id="JAJFAZ020000003">
    <property type="protein sequence ID" value="KAI5338321.1"/>
    <property type="molecule type" value="Genomic_DNA"/>
</dbReference>